<dbReference type="RefSeq" id="WP_377966153.1">
    <property type="nucleotide sequence ID" value="NZ_JBHZOL010000086.1"/>
</dbReference>
<gene>
    <name evidence="2" type="ORF">ACFVKH_14200</name>
</gene>
<evidence type="ECO:0000313" key="3">
    <source>
        <dbReference type="Proteomes" id="UP001600165"/>
    </source>
</evidence>
<reference evidence="2 3" key="1">
    <citation type="submission" date="2024-10" db="EMBL/GenBank/DDBJ databases">
        <authorList>
            <person name="Ratan Roy A."/>
            <person name="Morales Sandoval P.H."/>
            <person name="De Los Santos Villalobos S."/>
            <person name="Chakraborty S."/>
            <person name="Mukherjee J."/>
        </authorList>
    </citation>
    <scope>NUCLEOTIDE SEQUENCE [LARGE SCALE GENOMIC DNA]</scope>
    <source>
        <strain evidence="2 3">S1</strain>
    </source>
</reference>
<sequence length="132" mass="14182">MSNATDTETNGKPEPNQDKGKETKGGLVRADIKHEEMVVLADNTRLLSTNTLPNNRPITASNLHVAHMLSAAGRRPVMEDTFEIASIDTLPGHRPVGVSKLVISDIGMLPGNRPIASNDIDEDPAALMGYLD</sequence>
<dbReference type="EMBL" id="JBHZOL010000086">
    <property type="protein sequence ID" value="MFE4107441.1"/>
    <property type="molecule type" value="Genomic_DNA"/>
</dbReference>
<evidence type="ECO:0000313" key="2">
    <source>
        <dbReference type="EMBL" id="MFE4107441.1"/>
    </source>
</evidence>
<protein>
    <submittedName>
        <fullName evidence="2">Uncharacterized protein</fullName>
    </submittedName>
</protein>
<accession>A0ABW6IGW9</accession>
<feature type="compositionally biased region" description="Basic and acidic residues" evidence="1">
    <location>
        <begin position="9"/>
        <end position="29"/>
    </location>
</feature>
<dbReference type="Proteomes" id="UP001600165">
    <property type="component" value="Unassembled WGS sequence"/>
</dbReference>
<organism evidence="2 3">
    <name type="scientific">Almyronema epifaneia S1</name>
    <dbReference type="NCBI Taxonomy" id="2991925"/>
    <lineage>
        <taxon>Bacteria</taxon>
        <taxon>Bacillati</taxon>
        <taxon>Cyanobacteriota</taxon>
        <taxon>Cyanophyceae</taxon>
        <taxon>Nodosilineales</taxon>
        <taxon>Nodosilineaceae</taxon>
        <taxon>Almyronema</taxon>
        <taxon>Almyronema epifaneia</taxon>
    </lineage>
</organism>
<comment type="caution">
    <text evidence="2">The sequence shown here is derived from an EMBL/GenBank/DDBJ whole genome shotgun (WGS) entry which is preliminary data.</text>
</comment>
<proteinExistence type="predicted"/>
<name>A0ABW6IGW9_9CYAN</name>
<feature type="region of interest" description="Disordered" evidence="1">
    <location>
        <begin position="1"/>
        <end position="29"/>
    </location>
</feature>
<keyword evidence="3" id="KW-1185">Reference proteome</keyword>
<evidence type="ECO:0000256" key="1">
    <source>
        <dbReference type="SAM" id="MobiDB-lite"/>
    </source>
</evidence>